<feature type="chain" id="PRO_5013025969" description="Cyanovirin-N domain-containing protein" evidence="1">
    <location>
        <begin position="21"/>
        <end position="124"/>
    </location>
</feature>
<proteinExistence type="predicted"/>
<protein>
    <recommendedName>
        <fullName evidence="2">Cyanovirin-N domain-containing protein</fullName>
    </recommendedName>
</protein>
<dbReference type="SUPFAM" id="SSF51322">
    <property type="entry name" value="Cyanovirin-N"/>
    <property type="match status" value="1"/>
</dbReference>
<keyword evidence="4" id="KW-1185">Reference proteome</keyword>
<dbReference type="STRING" id="69771.A0A1V6NVP7"/>
<gene>
    <name evidence="3" type="ORF">PENDEC_c032G03893</name>
</gene>
<dbReference type="EMBL" id="MDYL01000032">
    <property type="protein sequence ID" value="OQD68710.1"/>
    <property type="molecule type" value="Genomic_DNA"/>
</dbReference>
<dbReference type="Gene3D" id="2.30.60.10">
    <property type="entry name" value="Cyanovirin-N"/>
    <property type="match status" value="1"/>
</dbReference>
<evidence type="ECO:0000256" key="1">
    <source>
        <dbReference type="SAM" id="SignalP"/>
    </source>
</evidence>
<name>A0A1V6NVP7_PENDC</name>
<dbReference type="OMA" id="NNCIANI"/>
<dbReference type="SMART" id="SM01111">
    <property type="entry name" value="CVNH"/>
    <property type="match status" value="1"/>
</dbReference>
<dbReference type="InterPro" id="IPR036673">
    <property type="entry name" value="Cyanovirin-N_sf"/>
</dbReference>
<dbReference type="InterPro" id="IPR011058">
    <property type="entry name" value="Cyanovirin-N"/>
</dbReference>
<organism evidence="3 4">
    <name type="scientific">Penicillium decumbens</name>
    <dbReference type="NCBI Taxonomy" id="69771"/>
    <lineage>
        <taxon>Eukaryota</taxon>
        <taxon>Fungi</taxon>
        <taxon>Dikarya</taxon>
        <taxon>Ascomycota</taxon>
        <taxon>Pezizomycotina</taxon>
        <taxon>Eurotiomycetes</taxon>
        <taxon>Eurotiomycetidae</taxon>
        <taxon>Eurotiales</taxon>
        <taxon>Aspergillaceae</taxon>
        <taxon>Penicillium</taxon>
    </lineage>
</organism>
<evidence type="ECO:0000313" key="3">
    <source>
        <dbReference type="EMBL" id="OQD68710.1"/>
    </source>
</evidence>
<dbReference type="OrthoDB" id="4672515at2759"/>
<sequence>MQFFLKNVALFSLFAIMVSATSKFANTCREIQSYGSELRAECQEFENGQLRPTSIDLNRCLKNNKGSLKCGSNGNYQSSCINCVMRGHTEYECQCRNADQEHRFVPTHIDLNKCISNNHGELRC</sequence>
<accession>A0A1V6NVP7</accession>
<reference evidence="4" key="1">
    <citation type="journal article" date="2017" name="Nat. Microbiol.">
        <title>Global analysis of biosynthetic gene clusters reveals vast potential of secondary metabolite production in Penicillium species.</title>
        <authorList>
            <person name="Nielsen J.C."/>
            <person name="Grijseels S."/>
            <person name="Prigent S."/>
            <person name="Ji B."/>
            <person name="Dainat J."/>
            <person name="Nielsen K.F."/>
            <person name="Frisvad J.C."/>
            <person name="Workman M."/>
            <person name="Nielsen J."/>
        </authorList>
    </citation>
    <scope>NUCLEOTIDE SEQUENCE [LARGE SCALE GENOMIC DNA]</scope>
    <source>
        <strain evidence="4">IBT 11843</strain>
    </source>
</reference>
<evidence type="ECO:0000313" key="4">
    <source>
        <dbReference type="Proteomes" id="UP000191522"/>
    </source>
</evidence>
<evidence type="ECO:0000259" key="2">
    <source>
        <dbReference type="SMART" id="SM01111"/>
    </source>
</evidence>
<dbReference type="Proteomes" id="UP000191522">
    <property type="component" value="Unassembled WGS sequence"/>
</dbReference>
<dbReference type="AlphaFoldDB" id="A0A1V6NVP7"/>
<dbReference type="Pfam" id="PF08881">
    <property type="entry name" value="CVNH"/>
    <property type="match status" value="1"/>
</dbReference>
<keyword evidence="1" id="KW-0732">Signal</keyword>
<feature type="domain" description="Cyanovirin-N" evidence="2">
    <location>
        <begin position="23"/>
        <end position="124"/>
    </location>
</feature>
<feature type="signal peptide" evidence="1">
    <location>
        <begin position="1"/>
        <end position="20"/>
    </location>
</feature>
<comment type="caution">
    <text evidence="3">The sequence shown here is derived from an EMBL/GenBank/DDBJ whole genome shotgun (WGS) entry which is preliminary data.</text>
</comment>